<organism evidence="2 3">
    <name type="scientific">Zhengella mangrovi</name>
    <dbReference type="NCBI Taxonomy" id="1982044"/>
    <lineage>
        <taxon>Bacteria</taxon>
        <taxon>Pseudomonadati</taxon>
        <taxon>Pseudomonadota</taxon>
        <taxon>Alphaproteobacteria</taxon>
        <taxon>Hyphomicrobiales</taxon>
        <taxon>Notoacmeibacteraceae</taxon>
        <taxon>Zhengella</taxon>
    </lineage>
</organism>
<dbReference type="InterPro" id="IPR029063">
    <property type="entry name" value="SAM-dependent_MTases_sf"/>
</dbReference>
<dbReference type="CDD" id="cd02440">
    <property type="entry name" value="AdoMet_MTases"/>
    <property type="match status" value="1"/>
</dbReference>
<name>A0A2G1QGE2_9HYPH</name>
<dbReference type="SUPFAM" id="SSF53335">
    <property type="entry name" value="S-adenosyl-L-methionine-dependent methyltransferases"/>
    <property type="match status" value="1"/>
</dbReference>
<dbReference type="Pfam" id="PF13649">
    <property type="entry name" value="Methyltransf_25"/>
    <property type="match status" value="1"/>
</dbReference>
<sequence length="302" mass="32958">MMCPAGFCLHRRRCSLPRSVYSSRDPRIAERTACACPDFTERPWFTFVTLRSSHANLQPFCVRAGLPPIGRPAGSLGRECALMRHQMLSVSEARRFYDRFGARQDNQGFYEDKALDALVLESGFDAAEHILEIGCGTGKFAARLFEETLAGTAHYLGTDISETMLGLARARLKPWGNRATVQPSDGGTDLSSLGAGFDRAVLTYVFDLMPEESIARLLSAIHGALRPGGQICIAGLTWGTGPASMVTSSIWNRVHALKPSLVGGCRPLDMSGFVTAPRWRIMHREVVVAMTVPSEVLVAEAL</sequence>
<feature type="domain" description="Methyltransferase" evidence="1">
    <location>
        <begin position="130"/>
        <end position="229"/>
    </location>
</feature>
<dbReference type="EMBL" id="PDVP01000037">
    <property type="protein sequence ID" value="PHP64575.1"/>
    <property type="molecule type" value="Genomic_DNA"/>
</dbReference>
<dbReference type="GO" id="GO:0010420">
    <property type="term" value="F:polyprenyldihydroxybenzoate methyltransferase activity"/>
    <property type="evidence" value="ECO:0007669"/>
    <property type="project" value="TreeGrafter"/>
</dbReference>
<protein>
    <recommendedName>
        <fullName evidence="1">Methyltransferase domain-containing protein</fullName>
    </recommendedName>
</protein>
<dbReference type="OrthoDB" id="1853779at2"/>
<evidence type="ECO:0000313" key="2">
    <source>
        <dbReference type="EMBL" id="PHP64575.1"/>
    </source>
</evidence>
<dbReference type="Gene3D" id="3.40.50.150">
    <property type="entry name" value="Vaccinia Virus protein VP39"/>
    <property type="match status" value="1"/>
</dbReference>
<dbReference type="InterPro" id="IPR041698">
    <property type="entry name" value="Methyltransf_25"/>
</dbReference>
<proteinExistence type="predicted"/>
<dbReference type="PANTHER" id="PTHR43464">
    <property type="entry name" value="METHYLTRANSFERASE"/>
    <property type="match status" value="1"/>
</dbReference>
<keyword evidence="3" id="KW-1185">Reference proteome</keyword>
<gene>
    <name evidence="2" type="ORF">CSC94_23635</name>
</gene>
<dbReference type="AlphaFoldDB" id="A0A2G1QGE2"/>
<dbReference type="PANTHER" id="PTHR43464:SF23">
    <property type="entry name" value="JUVENILE HORMONE ACID O-METHYLTRANSFERASE"/>
    <property type="match status" value="1"/>
</dbReference>
<evidence type="ECO:0000313" key="3">
    <source>
        <dbReference type="Proteomes" id="UP000221168"/>
    </source>
</evidence>
<dbReference type="Proteomes" id="UP000221168">
    <property type="component" value="Unassembled WGS sequence"/>
</dbReference>
<reference evidence="2 3" key="1">
    <citation type="submission" date="2017-10" db="EMBL/GenBank/DDBJ databases">
        <title>Sedimentibacterium mangrovi gen. nov., sp. nov., a novel member of family Phyllobacteriacea isolated from mangrove sediment.</title>
        <authorList>
            <person name="Liao H."/>
            <person name="Tian Y."/>
        </authorList>
    </citation>
    <scope>NUCLEOTIDE SEQUENCE [LARGE SCALE GENOMIC DNA]</scope>
    <source>
        <strain evidence="2 3">X9-2-2</strain>
    </source>
</reference>
<evidence type="ECO:0000259" key="1">
    <source>
        <dbReference type="Pfam" id="PF13649"/>
    </source>
</evidence>
<comment type="caution">
    <text evidence="2">The sequence shown here is derived from an EMBL/GenBank/DDBJ whole genome shotgun (WGS) entry which is preliminary data.</text>
</comment>
<accession>A0A2G1QGE2</accession>